<feature type="transmembrane region" description="Helical" evidence="10">
    <location>
        <begin position="911"/>
        <end position="932"/>
    </location>
</feature>
<evidence type="ECO:0008006" key="13">
    <source>
        <dbReference type="Google" id="ProtNLM"/>
    </source>
</evidence>
<evidence type="ECO:0000256" key="6">
    <source>
        <dbReference type="ARBA" id="ARBA00022927"/>
    </source>
</evidence>
<feature type="transmembrane region" description="Helical" evidence="10">
    <location>
        <begin position="1174"/>
        <end position="1199"/>
    </location>
</feature>
<feature type="compositionally biased region" description="Low complexity" evidence="9">
    <location>
        <begin position="243"/>
        <end position="262"/>
    </location>
</feature>
<feature type="transmembrane region" description="Helical" evidence="10">
    <location>
        <begin position="701"/>
        <end position="722"/>
    </location>
</feature>
<feature type="transmembrane region" description="Helical" evidence="10">
    <location>
        <begin position="630"/>
        <end position="649"/>
    </location>
</feature>
<feature type="region of interest" description="Disordered" evidence="9">
    <location>
        <begin position="378"/>
        <end position="465"/>
    </location>
</feature>
<dbReference type="GO" id="GO:0015031">
    <property type="term" value="P:protein transport"/>
    <property type="evidence" value="ECO:0007669"/>
    <property type="project" value="UniProtKB-KW"/>
</dbReference>
<dbReference type="InterPro" id="IPR004648">
    <property type="entry name" value="Oligpept_transpt"/>
</dbReference>
<feature type="transmembrane region" description="Helical" evidence="10">
    <location>
        <begin position="669"/>
        <end position="689"/>
    </location>
</feature>
<feature type="compositionally biased region" description="Polar residues" evidence="9">
    <location>
        <begin position="139"/>
        <end position="150"/>
    </location>
</feature>
<evidence type="ECO:0000256" key="5">
    <source>
        <dbReference type="ARBA" id="ARBA00022856"/>
    </source>
</evidence>
<feature type="transmembrane region" description="Helical" evidence="10">
    <location>
        <begin position="1219"/>
        <end position="1242"/>
    </location>
</feature>
<evidence type="ECO:0000256" key="3">
    <source>
        <dbReference type="ARBA" id="ARBA00022448"/>
    </source>
</evidence>
<feature type="transmembrane region" description="Helical" evidence="10">
    <location>
        <begin position="1144"/>
        <end position="1162"/>
    </location>
</feature>
<feature type="transmembrane region" description="Helical" evidence="10">
    <location>
        <begin position="800"/>
        <end position="818"/>
    </location>
</feature>
<reference evidence="11" key="2">
    <citation type="journal article" date="2019" name="IMA Fungus">
        <title>Genome sequencing and comparison of five Tilletia species to identify candidate genes for the detection of regulated species infecting wheat.</title>
        <authorList>
            <person name="Nguyen H.D.T."/>
            <person name="Sultana T."/>
            <person name="Kesanakurti P."/>
            <person name="Hambleton S."/>
        </authorList>
    </citation>
    <scope>NUCLEOTIDE SEQUENCE</scope>
    <source>
        <strain evidence="11">DAOMC 236426</strain>
    </source>
</reference>
<keyword evidence="6" id="KW-0653">Protein transport</keyword>
<dbReference type="EMBL" id="LWDE02000114">
    <property type="protein sequence ID" value="KAE8253087.1"/>
    <property type="molecule type" value="Genomic_DNA"/>
</dbReference>
<dbReference type="Pfam" id="PF03169">
    <property type="entry name" value="OPT"/>
    <property type="match status" value="1"/>
</dbReference>
<evidence type="ECO:0000256" key="2">
    <source>
        <dbReference type="ARBA" id="ARBA00008807"/>
    </source>
</evidence>
<reference evidence="11" key="1">
    <citation type="submission" date="2016-04" db="EMBL/GenBank/DDBJ databases">
        <authorList>
            <person name="Nguyen H.D."/>
            <person name="Samba Siva P."/>
            <person name="Cullis J."/>
            <person name="Levesque C.A."/>
            <person name="Hambleton S."/>
        </authorList>
    </citation>
    <scope>NUCLEOTIDE SEQUENCE</scope>
    <source>
        <strain evidence="11">DAOMC 236426</strain>
    </source>
</reference>
<feature type="transmembrane region" description="Helical" evidence="10">
    <location>
        <begin position="965"/>
        <end position="985"/>
    </location>
</feature>
<evidence type="ECO:0000256" key="7">
    <source>
        <dbReference type="ARBA" id="ARBA00022989"/>
    </source>
</evidence>
<keyword evidence="5" id="KW-0571">Peptide transport</keyword>
<keyword evidence="3" id="KW-0813">Transport</keyword>
<keyword evidence="4 10" id="KW-0812">Transmembrane</keyword>
<accession>A0A8X7MX31</accession>
<proteinExistence type="inferred from homology"/>
<dbReference type="PANTHER" id="PTHR22601">
    <property type="entry name" value="ISP4 LIKE PROTEIN"/>
    <property type="match status" value="1"/>
</dbReference>
<gene>
    <name evidence="11" type="ORF">A4X06_0g1718</name>
</gene>
<evidence type="ECO:0000256" key="9">
    <source>
        <dbReference type="SAM" id="MobiDB-lite"/>
    </source>
</evidence>
<name>A0A8X7MX31_9BASI</name>
<dbReference type="GO" id="GO:0035673">
    <property type="term" value="F:oligopeptide transmembrane transporter activity"/>
    <property type="evidence" value="ECO:0007669"/>
    <property type="project" value="InterPro"/>
</dbReference>
<dbReference type="GO" id="GO:0016020">
    <property type="term" value="C:membrane"/>
    <property type="evidence" value="ECO:0007669"/>
    <property type="project" value="UniProtKB-SubCell"/>
</dbReference>
<feature type="transmembrane region" description="Helical" evidence="10">
    <location>
        <begin position="761"/>
        <end position="788"/>
    </location>
</feature>
<feature type="compositionally biased region" description="Gly residues" evidence="9">
    <location>
        <begin position="438"/>
        <end position="452"/>
    </location>
</feature>
<feature type="compositionally biased region" description="Low complexity" evidence="9">
    <location>
        <begin position="151"/>
        <end position="166"/>
    </location>
</feature>
<sequence>MASQRPPSSRARPGTSNRPRTGTAAAGAAATATATARADEHQHQPAANTAYMQHWPDHHDDDDGTLDPDHHHHHHHLELDEEDEEDDYESDDDGDVFAFVPPDIGPSAALTTNTHHPSIDPPPPPTAPRTRRPPGTAASNRTAISTSQGRPLSAVAIPAAAIASLAQPPPPPADNDNDDDDETFYYDQATGAVYDSHGRLVDMPTGFDPSAVMGSLPEEQEPQPEPEPEAAALHSIIHRTDTHTAAAPPSSSHQQEPSSHSTIGQLPSTATPAHFLNDRHRKDSHRSSIGSLEGGYPQALRHAASINNVGMLASTDALSSIPGPGSEANLLNGADGGGASGGAVPRVSMSDLAEGIRRRQNSVVRRSLQDPLSMATAFNAHPAAPPPSGTGPDGQHVGMAFGGTVDAPVGPGAQATGGRLSTMQGGPGFVAQQQDGSSPGGGGGGAGGGLAPGKGSSESSDDSKMKLDGDMMLMMDNGEYYAYPHTLDPNDPKALEAAGYATTTTTNGHRIEYGPDGPMMMHNYDPHHEHQYLGMGHGLMHPVHEGTPVGPRGVRIVELEMETEEDSPYPEVRASVSNVDDPDMPVNTIRMWFLSFIFITVAGGANQLFSLRFPAVYLTPVIVQLLSYPAGKLLAATMPMTIWSLPSWLGGRTFSLNPGMFNIKEHTAIFIMANVATGPVYALNMIVVLDHPMYYNRPTSAGYQFLLSLTSLLFAFSFAGFVRRLLVYPASMIWPLNLVIATIFNTLHAEDDGEDGTMTRFRLLTISGVCAGVWYFFPAFIFTALSVFNFVCWIWPQSRMVNILFGTGSGLGMSLLTFDWSQIAFSGNPLVIPWWAQVNIFVGFVLIIWVVTPALYFTNTFNFAYLPVSSSGAFDRFGQGYQVRRILSGDGQTLDPVAYETYSAINLSTTFYLTFWTGFATASALFTHTFLYHGSAIIAGIRYGKVEEDDIHAKHMRVYREAPQWWYMVVLVVTFVVAVIMVEIYDTGLPVWGLLLSMMLPALYILPAGFLYALTGQQFGLNLVSEFVAGYVFPGRTIPNMIFKVYAQTGLGAAANFLQDLKLGHYMKIPPRTTFMIQLIGSIWCAIVQIGVKAWAFENIRDICGPEAQNRFSCPQARTFYTASVIFGVLGPDRLFGRGSNYSSMYWSILFGFLIPIPFWVIGKKWPKSIARWISWPIILTGSSFIPPATGINIASWFAAGLVFQYLIRKYNFRWWSKYNFVLAAGLDSGAITAALIIFLCLQLPRQGDLGIDWWGNTVYLNTLDFMGVTWMDPPEEGFGAFPKA</sequence>
<feature type="compositionally biased region" description="Acidic residues" evidence="9">
    <location>
        <begin position="218"/>
        <end position="228"/>
    </location>
</feature>
<feature type="transmembrane region" description="Helical" evidence="10">
    <location>
        <begin position="1075"/>
        <end position="1092"/>
    </location>
</feature>
<feature type="compositionally biased region" description="Low complexity" evidence="9">
    <location>
        <begin position="20"/>
        <end position="36"/>
    </location>
</feature>
<keyword evidence="8 10" id="KW-0472">Membrane</keyword>
<keyword evidence="12" id="KW-1185">Reference proteome</keyword>
<dbReference type="NCBIfam" id="TIGR00727">
    <property type="entry name" value="ISP4_OPT"/>
    <property type="match status" value="1"/>
</dbReference>
<comment type="similarity">
    <text evidence="2">Belongs to the oligopeptide OPT transporter family.</text>
</comment>
<feature type="compositionally biased region" description="Acidic residues" evidence="9">
    <location>
        <begin position="175"/>
        <end position="184"/>
    </location>
</feature>
<comment type="subcellular location">
    <subcellularLocation>
        <location evidence="1">Membrane</location>
        <topology evidence="1">Multi-pass membrane protein</topology>
    </subcellularLocation>
</comment>
<keyword evidence="7 10" id="KW-1133">Transmembrane helix</keyword>
<dbReference type="InterPro" id="IPR004813">
    <property type="entry name" value="OPT"/>
</dbReference>
<dbReference type="NCBIfam" id="TIGR00728">
    <property type="entry name" value="OPT_sfam"/>
    <property type="match status" value="1"/>
</dbReference>
<evidence type="ECO:0000313" key="11">
    <source>
        <dbReference type="EMBL" id="KAE8253087.1"/>
    </source>
</evidence>
<feature type="transmembrane region" description="Helical" evidence="10">
    <location>
        <begin position="991"/>
        <end position="1014"/>
    </location>
</feature>
<feature type="compositionally biased region" description="Acidic residues" evidence="9">
    <location>
        <begin position="79"/>
        <end position="95"/>
    </location>
</feature>
<feature type="transmembrane region" description="Helical" evidence="10">
    <location>
        <begin position="830"/>
        <end position="851"/>
    </location>
</feature>
<feature type="region of interest" description="Disordered" evidence="9">
    <location>
        <begin position="1"/>
        <end position="271"/>
    </location>
</feature>
<protein>
    <recommendedName>
        <fullName evidence="13">Oligopeptide transporter</fullName>
    </recommendedName>
</protein>
<organism evidence="11 12">
    <name type="scientific">Tilletia controversa</name>
    <name type="common">dwarf bunt fungus</name>
    <dbReference type="NCBI Taxonomy" id="13291"/>
    <lineage>
        <taxon>Eukaryota</taxon>
        <taxon>Fungi</taxon>
        <taxon>Dikarya</taxon>
        <taxon>Basidiomycota</taxon>
        <taxon>Ustilaginomycotina</taxon>
        <taxon>Exobasidiomycetes</taxon>
        <taxon>Tilletiales</taxon>
        <taxon>Tilletiaceae</taxon>
        <taxon>Tilletia</taxon>
    </lineage>
</organism>
<feature type="transmembrane region" description="Helical" evidence="10">
    <location>
        <begin position="591"/>
        <end position="609"/>
    </location>
</feature>
<evidence type="ECO:0000313" key="12">
    <source>
        <dbReference type="Proteomes" id="UP000077684"/>
    </source>
</evidence>
<dbReference type="Proteomes" id="UP000077684">
    <property type="component" value="Unassembled WGS sequence"/>
</dbReference>
<comment type="caution">
    <text evidence="11">The sequence shown here is derived from an EMBL/GenBank/DDBJ whole genome shotgun (WGS) entry which is preliminary data.</text>
</comment>
<evidence type="ECO:0000256" key="4">
    <source>
        <dbReference type="ARBA" id="ARBA00022692"/>
    </source>
</evidence>
<evidence type="ECO:0000256" key="8">
    <source>
        <dbReference type="ARBA" id="ARBA00023136"/>
    </source>
</evidence>
<evidence type="ECO:0000256" key="1">
    <source>
        <dbReference type="ARBA" id="ARBA00004141"/>
    </source>
</evidence>
<evidence type="ECO:0000256" key="10">
    <source>
        <dbReference type="SAM" id="Phobius"/>
    </source>
</evidence>